<evidence type="ECO:0000256" key="2">
    <source>
        <dbReference type="ARBA" id="ARBA00023125"/>
    </source>
</evidence>
<dbReference type="CDD" id="cd06170">
    <property type="entry name" value="LuxR_C_like"/>
    <property type="match status" value="1"/>
</dbReference>
<feature type="domain" description="HTH luxR-type" evidence="4">
    <location>
        <begin position="837"/>
        <end position="902"/>
    </location>
</feature>
<keyword evidence="2" id="KW-0238">DNA-binding</keyword>
<dbReference type="GO" id="GO:0006355">
    <property type="term" value="P:regulation of DNA-templated transcription"/>
    <property type="evidence" value="ECO:0007669"/>
    <property type="project" value="InterPro"/>
</dbReference>
<dbReference type="SUPFAM" id="SSF46894">
    <property type="entry name" value="C-terminal effector domain of the bipartite response regulators"/>
    <property type="match status" value="1"/>
</dbReference>
<dbReference type="InterPro" id="IPR036388">
    <property type="entry name" value="WH-like_DNA-bd_sf"/>
</dbReference>
<dbReference type="SUPFAM" id="SSF52540">
    <property type="entry name" value="P-loop containing nucleoside triphosphate hydrolases"/>
    <property type="match status" value="1"/>
</dbReference>
<dbReference type="Gene3D" id="3.40.50.300">
    <property type="entry name" value="P-loop containing nucleotide triphosphate hydrolases"/>
    <property type="match status" value="1"/>
</dbReference>
<dbReference type="Pfam" id="PF00196">
    <property type="entry name" value="GerE"/>
    <property type="match status" value="1"/>
</dbReference>
<dbReference type="PROSITE" id="PS00622">
    <property type="entry name" value="HTH_LUXR_1"/>
    <property type="match status" value="1"/>
</dbReference>
<dbReference type="EMBL" id="CABVQD010000049">
    <property type="protein sequence ID" value="VWC45153.1"/>
    <property type="molecule type" value="Genomic_DNA"/>
</dbReference>
<dbReference type="InterPro" id="IPR059106">
    <property type="entry name" value="WHD_MalT"/>
</dbReference>
<reference evidence="5 6" key="1">
    <citation type="submission" date="2019-09" db="EMBL/GenBank/DDBJ databases">
        <authorList>
            <person name="Depoorter E."/>
        </authorList>
    </citation>
    <scope>NUCLEOTIDE SEQUENCE [LARGE SCALE GENOMIC DNA]</scope>
    <source>
        <strain evidence="5">LMG 30113</strain>
    </source>
</reference>
<dbReference type="GO" id="GO:0003677">
    <property type="term" value="F:DNA binding"/>
    <property type="evidence" value="ECO:0007669"/>
    <property type="project" value="UniProtKB-KW"/>
</dbReference>
<evidence type="ECO:0000256" key="1">
    <source>
        <dbReference type="ARBA" id="ARBA00023015"/>
    </source>
</evidence>
<sequence length="904" mass="100480">MEGDIGATYARPVIAPATPIVSTKLQYPIPPSAQVHRKRLLEAMCGKTAGCRLILVQAPAGFGKSTLLSQYRTRREEDGASVMWLTLDSADNDLDRFVRHLHAGLMALHPSVADESSGDTMSLIARLAGLAHPFTIFLDEFEALHNPAAIGYVRQLIECLPINGEIVIGSRHVPEIGLGRLRVRGQLLEFSHGDLRFSLEETRQLLERQPHLALTGRHVEMLHERTEGWITAIHLFALAISNYRDVGQFIKSFSGSHAELAQFLAEDILQRLADDHRDFLLRTSILGELNESLCNHVAQREDSRVQLEILSRNNLFLIPLDSQHFSYRYHGLFASFLRDRLKVTQPDLFFQLHLRAAEWLRSHGRPLLAIDHLLYDKNQREAIALLDAHAGSLLTQGRVRRLSRWYDRLSPALLRNEPALRLTFGWALVLNRRHGEAQRIIDDFLADVPASRNPEHVREARALSCLQLSMTDQIEACYPASEALLADVTPAHTLQFGVLVSIVAYCMIAAGRFDDARQTMARALQSDRQLNASFIRSLSDAQEGGIDLIQGRLGEAFARLERSYERAVSTGSNTVPGGRAVIGIPFAEVLYERNALERAQRVASEWLPYVRENGTVDAFIQAYLLLSKIAVVAGDVDSSKRYRQELEDAGLEMGLIRVVASAKLEAARILWLNHDLKGALSLLDQAEATQVWKDGAGYSAPVHDIESVDVMRWRLMIAKGEGAHAASQLKAGLRAAQSAQRHRRALKLRILLSTALMATGQTNPAMQTLTEALQIASREGFVRIFLDEGESVAALLRIWFNRHRENADRLDISATLCEQLLDTLSVAPLPSAPASADTHSSTALTKRELQVLRYLADGARTRAIADTLFVSEVTIKAHLRNINAKLGAHGRVEAVAIARRQGLL</sequence>
<protein>
    <submittedName>
        <fullName evidence="5">LuxR family transcriptional regulator</fullName>
    </submittedName>
</protein>
<evidence type="ECO:0000313" key="5">
    <source>
        <dbReference type="EMBL" id="VWC45153.1"/>
    </source>
</evidence>
<evidence type="ECO:0000259" key="4">
    <source>
        <dbReference type="PROSITE" id="PS50043"/>
    </source>
</evidence>
<keyword evidence="6" id="KW-1185">Reference proteome</keyword>
<dbReference type="PRINTS" id="PR00038">
    <property type="entry name" value="HTHLUXR"/>
</dbReference>
<dbReference type="Gene3D" id="1.10.10.10">
    <property type="entry name" value="Winged helix-like DNA-binding domain superfamily/Winged helix DNA-binding domain"/>
    <property type="match status" value="1"/>
</dbReference>
<dbReference type="RefSeq" id="WP_063934625.1">
    <property type="nucleotide sequence ID" value="NZ_CABVQD010000049.1"/>
</dbReference>
<dbReference type="AlphaFoldDB" id="A0A6P2SG13"/>
<keyword evidence="1" id="KW-0805">Transcription regulation</keyword>
<dbReference type="InterPro" id="IPR027417">
    <property type="entry name" value="P-loop_NTPase"/>
</dbReference>
<keyword evidence="3" id="KW-0804">Transcription</keyword>
<dbReference type="PANTHER" id="PTHR44688:SF16">
    <property type="entry name" value="DNA-BINDING TRANSCRIPTIONAL ACTIVATOR DEVR_DOSR"/>
    <property type="match status" value="1"/>
</dbReference>
<name>A0A6P2SG13_9BURK</name>
<evidence type="ECO:0000256" key="3">
    <source>
        <dbReference type="ARBA" id="ARBA00023163"/>
    </source>
</evidence>
<dbReference type="Pfam" id="PF17874">
    <property type="entry name" value="TPR_MalT"/>
    <property type="match status" value="1"/>
</dbReference>
<dbReference type="InterPro" id="IPR016032">
    <property type="entry name" value="Sig_transdc_resp-reg_C-effctor"/>
</dbReference>
<proteinExistence type="predicted"/>
<accession>A0A6P2SG13</accession>
<gene>
    <name evidence="5" type="ORF">BPA30113_07237</name>
</gene>
<dbReference type="SMART" id="SM00421">
    <property type="entry name" value="HTH_LUXR"/>
    <property type="match status" value="1"/>
</dbReference>
<dbReference type="Pfam" id="PF25873">
    <property type="entry name" value="WHD_MalT"/>
    <property type="match status" value="1"/>
</dbReference>
<evidence type="ECO:0000313" key="6">
    <source>
        <dbReference type="Proteomes" id="UP000494330"/>
    </source>
</evidence>
<organism evidence="5 6">
    <name type="scientific">Burkholderia paludis</name>
    <dbReference type="NCBI Taxonomy" id="1506587"/>
    <lineage>
        <taxon>Bacteria</taxon>
        <taxon>Pseudomonadati</taxon>
        <taxon>Pseudomonadota</taxon>
        <taxon>Betaproteobacteria</taxon>
        <taxon>Burkholderiales</taxon>
        <taxon>Burkholderiaceae</taxon>
        <taxon>Burkholderia</taxon>
        <taxon>Burkholderia cepacia complex</taxon>
    </lineage>
</organism>
<dbReference type="InterPro" id="IPR041617">
    <property type="entry name" value="TPR_MalT"/>
</dbReference>
<dbReference type="PROSITE" id="PS50043">
    <property type="entry name" value="HTH_LUXR_2"/>
    <property type="match status" value="1"/>
</dbReference>
<dbReference type="Proteomes" id="UP000494330">
    <property type="component" value="Unassembled WGS sequence"/>
</dbReference>
<dbReference type="SUPFAM" id="SSF48452">
    <property type="entry name" value="TPR-like"/>
    <property type="match status" value="2"/>
</dbReference>
<dbReference type="InterPro" id="IPR011990">
    <property type="entry name" value="TPR-like_helical_dom_sf"/>
</dbReference>
<dbReference type="Gene3D" id="1.25.40.10">
    <property type="entry name" value="Tetratricopeptide repeat domain"/>
    <property type="match status" value="1"/>
</dbReference>
<dbReference type="PANTHER" id="PTHR44688">
    <property type="entry name" value="DNA-BINDING TRANSCRIPTIONAL ACTIVATOR DEVR_DOSR"/>
    <property type="match status" value="1"/>
</dbReference>
<dbReference type="InterPro" id="IPR000792">
    <property type="entry name" value="Tscrpt_reg_LuxR_C"/>
</dbReference>